<protein>
    <submittedName>
        <fullName evidence="3">Uncharacterized protein</fullName>
    </submittedName>
</protein>
<feature type="compositionally biased region" description="Basic and acidic residues" evidence="2">
    <location>
        <begin position="98"/>
        <end position="137"/>
    </location>
</feature>
<feature type="coiled-coil region" evidence="1">
    <location>
        <begin position="525"/>
        <end position="552"/>
    </location>
</feature>
<feature type="region of interest" description="Disordered" evidence="2">
    <location>
        <begin position="54"/>
        <end position="74"/>
    </location>
</feature>
<dbReference type="SUPFAM" id="SSF52799">
    <property type="entry name" value="(Phosphotyrosine protein) phosphatases II"/>
    <property type="match status" value="1"/>
</dbReference>
<feature type="compositionally biased region" description="Acidic residues" evidence="2">
    <location>
        <begin position="202"/>
        <end position="211"/>
    </location>
</feature>
<feature type="compositionally biased region" description="Basic and acidic residues" evidence="2">
    <location>
        <begin position="148"/>
        <end position="183"/>
    </location>
</feature>
<dbReference type="Gene3D" id="3.90.190.10">
    <property type="entry name" value="Protein tyrosine phosphatase superfamily"/>
    <property type="match status" value="1"/>
</dbReference>
<feature type="non-terminal residue" evidence="3">
    <location>
        <position position="1373"/>
    </location>
</feature>
<reference evidence="4" key="1">
    <citation type="journal article" date="2023" name="Commun. Biol.">
        <title>Genome analysis of Parmales, the sister group of diatoms, reveals the evolutionary specialization of diatoms from phago-mixotrophs to photoautotrophs.</title>
        <authorList>
            <person name="Ban H."/>
            <person name="Sato S."/>
            <person name="Yoshikawa S."/>
            <person name="Yamada K."/>
            <person name="Nakamura Y."/>
            <person name="Ichinomiya M."/>
            <person name="Sato N."/>
            <person name="Blanc-Mathieu R."/>
            <person name="Endo H."/>
            <person name="Kuwata A."/>
            <person name="Ogata H."/>
        </authorList>
    </citation>
    <scope>NUCLEOTIDE SEQUENCE [LARGE SCALE GENOMIC DNA]</scope>
</reference>
<evidence type="ECO:0000256" key="2">
    <source>
        <dbReference type="SAM" id="MobiDB-lite"/>
    </source>
</evidence>
<proteinExistence type="predicted"/>
<dbReference type="Proteomes" id="UP001162640">
    <property type="component" value="Unassembled WGS sequence"/>
</dbReference>
<accession>A0A9W7BU95</accession>
<organism evidence="3 4">
    <name type="scientific">Triparma laevis f. inornata</name>
    <dbReference type="NCBI Taxonomy" id="1714386"/>
    <lineage>
        <taxon>Eukaryota</taxon>
        <taxon>Sar</taxon>
        <taxon>Stramenopiles</taxon>
        <taxon>Ochrophyta</taxon>
        <taxon>Bolidophyceae</taxon>
        <taxon>Parmales</taxon>
        <taxon>Triparmaceae</taxon>
        <taxon>Triparma</taxon>
    </lineage>
</organism>
<feature type="region of interest" description="Disordered" evidence="2">
    <location>
        <begin position="98"/>
        <end position="186"/>
    </location>
</feature>
<dbReference type="EMBL" id="BLQM01000531">
    <property type="protein sequence ID" value="GMH93669.1"/>
    <property type="molecule type" value="Genomic_DNA"/>
</dbReference>
<feature type="compositionally biased region" description="Basic residues" evidence="2">
    <location>
        <begin position="138"/>
        <end position="147"/>
    </location>
</feature>
<gene>
    <name evidence="3" type="ORF">TL16_g12694</name>
</gene>
<feature type="region of interest" description="Disordered" evidence="2">
    <location>
        <begin position="192"/>
        <end position="211"/>
    </location>
</feature>
<evidence type="ECO:0000313" key="3">
    <source>
        <dbReference type="EMBL" id="GMH93669.1"/>
    </source>
</evidence>
<evidence type="ECO:0000313" key="4">
    <source>
        <dbReference type="Proteomes" id="UP001162640"/>
    </source>
</evidence>
<dbReference type="InterPro" id="IPR029021">
    <property type="entry name" value="Prot-tyrosine_phosphatase-like"/>
</dbReference>
<sequence>GIETHVMSTLIGQTGVAAAHEKPKNKHSAIGLSARMEASTNAIAKAELERVTADDYDPSDPQGPVSGEALPGLTPAQLKMYKKKTPRAVSHPGVVVKYREGDPRSPEMRAIKAEAQAKAKREGGKFWEDGSPKEEGKQKKKGRKKKEKKEEAIPQEEKKEEKRKTVDFREETPTDDYARDNVRNHLKIQTGSPMKDEVGSEFGDDEEENWDDSYDLEDDEVPFTEEEITRPQHQLLGDFEEEDDQPHFQAGGGGFMELAPGVKIANPLVAVAEETDGREPDGEVPTDLLCEECEKNTATHYSEIDEELLCCKCMYLLYLPTSGGMQHEAIRSGEVRPLTGFDRGRLYSKVVKTVGDVTVTIPEFEVNEEEMAMIRGFAPDKPSAIEAPDINLVSESAAEKLNHEDAKFNKGDVCVFTADDFISERENDKSGHAMWRGKQLLGIIMAVPNTRHGAFGTAHRRIAGNEMMYRVKVVRYVTGEYDKYPDRVETRGLAGGIPKGGGVKILTSSEMLVDPLTGEMIKAPLVEEKNRAWRLDKEIENLELERVKAKTEYGDQGMFGSPGGEERDGNWGMFLSKLPVEEPDEFISEKSFRYSVVLLPEHDIMYPSEAHRTLVQRRKNILFKLIKKLDWQTCSKDYRGVMTWWWHSVVNVGRAKDYKSVVLIQSHIRRFLVRFLLEEKTAIRDDQIEWVKWWRIHRNFPYETDPQKQTKCYNVMGTSIFLPTLAITNRWTEKWMKATNKMVKWMNQQVLDNYRKTFKRWKAEVKKSNEEDAEKQRSITLEEERLWEQKLFLEQEIVKQDEKPWHPAIGIVNMKGKLTPLPPMYCKYKSNGSLEVTDYPKYNSFKSRQGGPTDTSAWLIPGQLLFGCYPDGKARMKGRQPVHSDSLAQILFTGTGGFINLMEEEEEKAFEVRKGDNLAGQDIKEKLRRTFMSMQSQLSGAVKRAEQNVKQMNIEVMNLPRYANNDTRYEKAMLDLHEAVARQGMAIKSLEKAKGDQNHFANDFVFERFAIKDGCACDDIERIIKLCEEIEQRLRDGERIFLFDRLGHGRVGLLGAILLGRIYGCTAEEALFRVQMYHDSKVSVKISNRSYSCPQTVDQVAQVRAVLARGDAAYGSLVMKGEDATIVYDVKRRVGLPALKRGVLKPIDHEAIWDAEIQNESPMDDEELEEAIVAPRHHCNATPGHGVERKEIEYEWEVKGLLSLVLAPTMTSLAPLTTVEEIRERDDVYVEKLRKPLIAKDGSIEVIPKNFMPKEKRKKLEGKLEFIDDGVESCAMIVHYGNDMSVEEVSRRSNAWFEEYARKWDHKNQNKEGDFEERVIPHKERITLVTQVIPFLNITKVESNAFMDATNLVVVDIPTNSLRALAIGPSFAA</sequence>
<keyword evidence="1" id="KW-0175">Coiled coil</keyword>
<evidence type="ECO:0000256" key="1">
    <source>
        <dbReference type="SAM" id="Coils"/>
    </source>
</evidence>
<comment type="caution">
    <text evidence="3">The sequence shown here is derived from an EMBL/GenBank/DDBJ whole genome shotgun (WGS) entry which is preliminary data.</text>
</comment>
<name>A0A9W7BU95_9STRA</name>